<feature type="region of interest" description="Disordered" evidence="2">
    <location>
        <begin position="273"/>
        <end position="292"/>
    </location>
</feature>
<dbReference type="NCBIfam" id="NF038055">
    <property type="entry name" value="T3SS_SctB_pilot"/>
    <property type="match status" value="1"/>
</dbReference>
<evidence type="ECO:0000313" key="4">
    <source>
        <dbReference type="Proteomes" id="UP000306236"/>
    </source>
</evidence>
<feature type="region of interest" description="Disordered" evidence="2">
    <location>
        <begin position="1"/>
        <end position="22"/>
    </location>
</feature>
<gene>
    <name evidence="3" type="ORF">E8K88_14585</name>
</gene>
<keyword evidence="1" id="KW-0175">Coiled coil</keyword>
<name>A0A4S5BHI3_9BURK</name>
<comment type="caution">
    <text evidence="3">The sequence shown here is derived from an EMBL/GenBank/DDBJ whole genome shotgun (WGS) entry which is preliminary data.</text>
</comment>
<dbReference type="EMBL" id="SSWX01000022">
    <property type="protein sequence ID" value="THJ31539.1"/>
    <property type="molecule type" value="Genomic_DNA"/>
</dbReference>
<organism evidence="3 4">
    <name type="scientific">Lampropedia aestuarii</name>
    <dbReference type="NCBI Taxonomy" id="2562762"/>
    <lineage>
        <taxon>Bacteria</taxon>
        <taxon>Pseudomonadati</taxon>
        <taxon>Pseudomonadota</taxon>
        <taxon>Betaproteobacteria</taxon>
        <taxon>Burkholderiales</taxon>
        <taxon>Comamonadaceae</taxon>
        <taxon>Lampropedia</taxon>
    </lineage>
</organism>
<accession>A0A4S5BHI3</accession>
<dbReference type="OrthoDB" id="8654344at2"/>
<proteinExistence type="predicted"/>
<protein>
    <submittedName>
        <fullName evidence="3">Uncharacterized protein</fullName>
    </submittedName>
</protein>
<reference evidence="3 4" key="1">
    <citation type="submission" date="2019-04" db="EMBL/GenBank/DDBJ databases">
        <title>Lampropedia sp YIM MLB12 draf genome.</title>
        <authorList>
            <person name="Wang Y.-X."/>
        </authorList>
    </citation>
    <scope>NUCLEOTIDE SEQUENCE [LARGE SCALE GENOMIC DNA]</scope>
    <source>
        <strain evidence="3 4">YIM MLB12</strain>
    </source>
</reference>
<dbReference type="Proteomes" id="UP000306236">
    <property type="component" value="Unassembled WGS sequence"/>
</dbReference>
<feature type="coiled-coil region" evidence="1">
    <location>
        <begin position="343"/>
        <end position="384"/>
    </location>
</feature>
<dbReference type="RefSeq" id="WP_136407411.1">
    <property type="nucleotide sequence ID" value="NZ_SSWX01000022.1"/>
</dbReference>
<evidence type="ECO:0000256" key="2">
    <source>
        <dbReference type="SAM" id="MobiDB-lite"/>
    </source>
</evidence>
<dbReference type="AlphaFoldDB" id="A0A4S5BHI3"/>
<evidence type="ECO:0000256" key="1">
    <source>
        <dbReference type="SAM" id="Coils"/>
    </source>
</evidence>
<sequence>MSVQPPVIGSSGGPSYVDFSETNSASDVKTNGVQVHEIEQDNVGGTDKEKKSGVDMPAPELTRGGSVGLSNSLASLTADQMQADIYAVMALFQKMAQEQRTAARETRMAEAEAQTSSLMAAADEIRSAAKDRLIGGVISGSLSIVSGAVSMVGAAKEARALSRTADPAIPKAGTLTKEEALKVNPEQVANKAAVNDQLKKDFASLQLKKPVEGALTQKEAFRISPEQATKKAAWNDQFSKNFGSLQLPATASGQGAAAQQVANKAAFSLQSQSGMKAGGNAPKTHFPAETQKNEQPKLSGDALAAHIAAEGKVWQGAAQTIGATGGLVSSITEFTASLHDARKAELEAQASAHDAAAQQANDVMQQMQDIIRDIRDKLGAMEQSSLETNRSIARNI</sequence>
<keyword evidence="4" id="KW-1185">Reference proteome</keyword>
<evidence type="ECO:0000313" key="3">
    <source>
        <dbReference type="EMBL" id="THJ31539.1"/>
    </source>
</evidence>